<dbReference type="EMBL" id="GDJX01014254">
    <property type="protein sequence ID" value="JAT53682.1"/>
    <property type="molecule type" value="Transcribed_RNA"/>
</dbReference>
<protein>
    <submittedName>
        <fullName evidence="1">Acetyl-coenzyme A synthetase</fullName>
    </submittedName>
</protein>
<feature type="non-terminal residue" evidence="1">
    <location>
        <position position="1"/>
    </location>
</feature>
<dbReference type="AlphaFoldDB" id="A0A1D1YGE0"/>
<reference evidence="1" key="1">
    <citation type="submission" date="2015-07" db="EMBL/GenBank/DDBJ databases">
        <title>Transcriptome Assembly of Anthurium amnicola.</title>
        <authorList>
            <person name="Suzuki J."/>
        </authorList>
    </citation>
    <scope>NUCLEOTIDE SEQUENCE</scope>
</reference>
<organism evidence="1">
    <name type="scientific">Anthurium amnicola</name>
    <dbReference type="NCBI Taxonomy" id="1678845"/>
    <lineage>
        <taxon>Eukaryota</taxon>
        <taxon>Viridiplantae</taxon>
        <taxon>Streptophyta</taxon>
        <taxon>Embryophyta</taxon>
        <taxon>Tracheophyta</taxon>
        <taxon>Spermatophyta</taxon>
        <taxon>Magnoliopsida</taxon>
        <taxon>Liliopsida</taxon>
        <taxon>Araceae</taxon>
        <taxon>Pothoideae</taxon>
        <taxon>Potheae</taxon>
        <taxon>Anthurium</taxon>
    </lineage>
</organism>
<name>A0A1D1YGE0_9ARAE</name>
<sequence>HTHLCSPCERGEGEEVRKRATVGEDDHPLFIPIKGAQPQAQCLLSFSASLPLPFYPSLPTSVPLGPLFDPVGDAGDKWWHGTTSEEDRPAIRAFVFLFPLGGHLLRPSGGTLRVGFPLTPSSTDHCVLSLPRLVADELLPVLAVVAFAFSAASLACSASTPSPGLPWSPSVVLTPCAAVFLASVP</sequence>
<gene>
    <name evidence="1" type="primary">acsA_10</name>
    <name evidence="1" type="ORF">g.106217</name>
</gene>
<evidence type="ECO:0000313" key="1">
    <source>
        <dbReference type="EMBL" id="JAT53682.1"/>
    </source>
</evidence>
<proteinExistence type="predicted"/>
<accession>A0A1D1YGE0</accession>